<name>A0A1Z4LVX1_9CYAN</name>
<evidence type="ECO:0000256" key="3">
    <source>
        <dbReference type="ARBA" id="ARBA00023002"/>
    </source>
</evidence>
<dbReference type="Gene3D" id="3.40.50.720">
    <property type="entry name" value="NAD(P)-binding Rossmann-like Domain"/>
    <property type="match status" value="1"/>
</dbReference>
<gene>
    <name evidence="5" type="ORF">NIES267_48340</name>
</gene>
<sequence length="249" mass="26866">MEANKKIAVITGSHKGLGLAIARKLALSENILVIITSRKKSDGQAAQQKLKTQGIEVDFHQLDVTDTSSVNRFIEWVTSTRGGVDILINNAGVNPSQVLEEASILTAKPETIMDTFNTNTIGALRMCQAVIPLMQRKGYGRIVNVSTEMASLQQIPEDLYPSSPSYRISKVGLNAVATLLAKEIKNINILINNYSPGWMKTDIGGEDAPFTAEEGAETAVYLATLPDGGSQAGFFAEMRKFGGPVALPW</sequence>
<dbReference type="AlphaFoldDB" id="A0A1Z4LVX1"/>
<dbReference type="PRINTS" id="PR00081">
    <property type="entry name" value="GDHRDH"/>
</dbReference>
<evidence type="ECO:0000256" key="2">
    <source>
        <dbReference type="ARBA" id="ARBA00022857"/>
    </source>
</evidence>
<evidence type="ECO:0000256" key="1">
    <source>
        <dbReference type="ARBA" id="ARBA00006484"/>
    </source>
</evidence>
<comment type="similarity">
    <text evidence="1 4">Belongs to the short-chain dehydrogenases/reductases (SDR) family.</text>
</comment>
<keyword evidence="6" id="KW-1185">Reference proteome</keyword>
<dbReference type="InterPro" id="IPR036291">
    <property type="entry name" value="NAD(P)-bd_dom_sf"/>
</dbReference>
<evidence type="ECO:0000313" key="6">
    <source>
        <dbReference type="Proteomes" id="UP000218418"/>
    </source>
</evidence>
<dbReference type="PANTHER" id="PTHR43490">
    <property type="entry name" value="(+)-NEOMENTHOL DEHYDROGENASE"/>
    <property type="match status" value="1"/>
</dbReference>
<keyword evidence="2" id="KW-0521">NADP</keyword>
<reference evidence="5 6" key="1">
    <citation type="submission" date="2017-06" db="EMBL/GenBank/DDBJ databases">
        <title>Genome sequencing of cyanobaciteial culture collection at National Institute for Environmental Studies (NIES).</title>
        <authorList>
            <person name="Hirose Y."/>
            <person name="Shimura Y."/>
            <person name="Fujisawa T."/>
            <person name="Nakamura Y."/>
            <person name="Kawachi M."/>
        </authorList>
    </citation>
    <scope>NUCLEOTIDE SEQUENCE [LARGE SCALE GENOMIC DNA]</scope>
    <source>
        <strain evidence="5 6">NIES-267</strain>
    </source>
</reference>
<dbReference type="SUPFAM" id="SSF51735">
    <property type="entry name" value="NAD(P)-binding Rossmann-fold domains"/>
    <property type="match status" value="1"/>
</dbReference>
<keyword evidence="3" id="KW-0560">Oxidoreductase</keyword>
<dbReference type="InterPro" id="IPR002347">
    <property type="entry name" value="SDR_fam"/>
</dbReference>
<evidence type="ECO:0000256" key="4">
    <source>
        <dbReference type="RuleBase" id="RU000363"/>
    </source>
</evidence>
<protein>
    <submittedName>
        <fullName evidence="5">Short-chain dehydrogenase/reductase SDR</fullName>
    </submittedName>
</protein>
<proteinExistence type="inferred from homology"/>
<dbReference type="GO" id="GO:0016491">
    <property type="term" value="F:oxidoreductase activity"/>
    <property type="evidence" value="ECO:0007669"/>
    <property type="project" value="UniProtKB-KW"/>
</dbReference>
<evidence type="ECO:0000313" key="5">
    <source>
        <dbReference type="EMBL" id="BAY85334.1"/>
    </source>
</evidence>
<dbReference type="OrthoDB" id="9785826at2"/>
<dbReference type="PANTHER" id="PTHR43490:SF99">
    <property type="entry name" value="SHORT-CHAIN DEHYDROGENASE_REDUCTASE"/>
    <property type="match status" value="1"/>
</dbReference>
<organism evidence="5 6">
    <name type="scientific">Calothrix parasitica NIES-267</name>
    <dbReference type="NCBI Taxonomy" id="1973488"/>
    <lineage>
        <taxon>Bacteria</taxon>
        <taxon>Bacillati</taxon>
        <taxon>Cyanobacteriota</taxon>
        <taxon>Cyanophyceae</taxon>
        <taxon>Nostocales</taxon>
        <taxon>Calotrichaceae</taxon>
        <taxon>Calothrix</taxon>
    </lineage>
</organism>
<accession>A0A1Z4LVX1</accession>
<dbReference type="Pfam" id="PF00106">
    <property type="entry name" value="adh_short"/>
    <property type="match status" value="1"/>
</dbReference>
<dbReference type="EMBL" id="AP018227">
    <property type="protein sequence ID" value="BAY85334.1"/>
    <property type="molecule type" value="Genomic_DNA"/>
</dbReference>
<dbReference type="PRINTS" id="PR00080">
    <property type="entry name" value="SDRFAMILY"/>
</dbReference>
<dbReference type="Proteomes" id="UP000218418">
    <property type="component" value="Chromosome"/>
</dbReference>